<name>A0ABR7ML20_9BACT</name>
<dbReference type="Pfam" id="PF10604">
    <property type="entry name" value="Polyketide_cyc2"/>
    <property type="match status" value="1"/>
</dbReference>
<gene>
    <name evidence="2" type="ORF">H8B15_10925</name>
</gene>
<protein>
    <submittedName>
        <fullName evidence="2">SRPBCC family protein</fullName>
    </submittedName>
</protein>
<keyword evidence="1" id="KW-0812">Transmembrane</keyword>
<organism evidence="2 3">
    <name type="scientific">Hymenobacter citatus</name>
    <dbReference type="NCBI Taxonomy" id="2763506"/>
    <lineage>
        <taxon>Bacteria</taxon>
        <taxon>Pseudomonadati</taxon>
        <taxon>Bacteroidota</taxon>
        <taxon>Cytophagia</taxon>
        <taxon>Cytophagales</taxon>
        <taxon>Hymenobacteraceae</taxon>
        <taxon>Hymenobacter</taxon>
    </lineage>
</organism>
<dbReference type="InterPro" id="IPR023393">
    <property type="entry name" value="START-like_dom_sf"/>
</dbReference>
<keyword evidence="3" id="KW-1185">Reference proteome</keyword>
<sequence length="322" mass="35701">MKFLLSIGFAAVYGLVLRLLFVSGNDLLQVMSVTFLFLVPMLIGFLTILLTPAEKTTSGTAAFFKPWLTSLVLLVVTIIFQIEGTICWIMVFPIFATFAGLGGVLAFKLRKSRTTDAGNNWQRPNTLNMSLLFVMPLALGLVEGEKASAPQELVIQREVTIPAPTAAVWQALTTSQRVSPHKRHTSLATLLGFPNHVATTLDTLVVGGKRMAYYEKGLYFEETVSQYQPERLLALRINANPDSIPAAVMDEHILIGGKHLDILEDIYEVKPLPNGSTRLTLSSRFYINTPFNWYAGVWAHYLMADILQSELELIKKTASPRA</sequence>
<keyword evidence="1" id="KW-0472">Membrane</keyword>
<dbReference type="EMBL" id="JACSCY010000007">
    <property type="protein sequence ID" value="MBC6611440.1"/>
    <property type="molecule type" value="Genomic_DNA"/>
</dbReference>
<evidence type="ECO:0000256" key="1">
    <source>
        <dbReference type="SAM" id="Phobius"/>
    </source>
</evidence>
<dbReference type="SUPFAM" id="SSF55961">
    <property type="entry name" value="Bet v1-like"/>
    <property type="match status" value="1"/>
</dbReference>
<comment type="caution">
    <text evidence="2">The sequence shown here is derived from an EMBL/GenBank/DDBJ whole genome shotgun (WGS) entry which is preliminary data.</text>
</comment>
<accession>A0ABR7ML20</accession>
<feature type="transmembrane region" description="Helical" evidence="1">
    <location>
        <begin position="88"/>
        <end position="107"/>
    </location>
</feature>
<evidence type="ECO:0000313" key="2">
    <source>
        <dbReference type="EMBL" id="MBC6611440.1"/>
    </source>
</evidence>
<dbReference type="InterPro" id="IPR019587">
    <property type="entry name" value="Polyketide_cyclase/dehydratase"/>
</dbReference>
<dbReference type="Gene3D" id="3.30.530.20">
    <property type="match status" value="1"/>
</dbReference>
<feature type="transmembrane region" description="Helical" evidence="1">
    <location>
        <begin position="28"/>
        <end position="50"/>
    </location>
</feature>
<feature type="transmembrane region" description="Helical" evidence="1">
    <location>
        <begin position="62"/>
        <end position="82"/>
    </location>
</feature>
<proteinExistence type="predicted"/>
<dbReference type="RefSeq" id="WP_187319724.1">
    <property type="nucleotide sequence ID" value="NZ_JACSCY010000007.1"/>
</dbReference>
<reference evidence="2 3" key="1">
    <citation type="submission" date="2020-08" db="EMBL/GenBank/DDBJ databases">
        <title>Hymenobacter sp.</title>
        <authorList>
            <person name="Kim M.K."/>
        </authorList>
    </citation>
    <scope>NUCLEOTIDE SEQUENCE [LARGE SCALE GENOMIC DNA]</scope>
    <source>
        <strain evidence="2 3">BT507</strain>
    </source>
</reference>
<dbReference type="Proteomes" id="UP000622017">
    <property type="component" value="Unassembled WGS sequence"/>
</dbReference>
<evidence type="ECO:0000313" key="3">
    <source>
        <dbReference type="Proteomes" id="UP000622017"/>
    </source>
</evidence>
<keyword evidence="1" id="KW-1133">Transmembrane helix</keyword>